<dbReference type="HOGENOM" id="CLU_013985_23_2_9"/>
<dbReference type="SUPFAM" id="SSF55729">
    <property type="entry name" value="Acyl-CoA N-acyltransferases (Nat)"/>
    <property type="match status" value="1"/>
</dbReference>
<keyword evidence="2" id="KW-0808">Transferase</keyword>
<accession>A8AUT1</accession>
<dbReference type="EMBL" id="CP000725">
    <property type="protein sequence ID" value="ABV09968.1"/>
    <property type="molecule type" value="Genomic_DNA"/>
</dbReference>
<feature type="domain" description="N-acetyltransferase" evidence="1">
    <location>
        <begin position="29"/>
        <end position="164"/>
    </location>
</feature>
<dbReference type="EC" id="2.3.1.128" evidence="2"/>
<dbReference type="InterPro" id="IPR016181">
    <property type="entry name" value="Acyl_CoA_acyltransferase"/>
</dbReference>
<evidence type="ECO:0000259" key="1">
    <source>
        <dbReference type="PROSITE" id="PS51186"/>
    </source>
</evidence>
<dbReference type="AlphaFoldDB" id="A8AUT1"/>
<dbReference type="STRING" id="467705.SGO_0222"/>
<organism evidence="2 3">
    <name type="scientific">Streptococcus gordonii (strain Challis / ATCC 35105 / BCRC 15272 / CH1 / DL1 / V288)</name>
    <dbReference type="NCBI Taxonomy" id="467705"/>
    <lineage>
        <taxon>Bacteria</taxon>
        <taxon>Bacillati</taxon>
        <taxon>Bacillota</taxon>
        <taxon>Bacilli</taxon>
        <taxon>Lactobacillales</taxon>
        <taxon>Streptococcaceae</taxon>
        <taxon>Streptococcus</taxon>
    </lineage>
</organism>
<dbReference type="InterPro" id="IPR000182">
    <property type="entry name" value="GNAT_dom"/>
</dbReference>
<dbReference type="eggNOG" id="COG0456">
    <property type="taxonomic scope" value="Bacteria"/>
</dbReference>
<dbReference type="Pfam" id="PF13508">
    <property type="entry name" value="Acetyltransf_7"/>
    <property type="match status" value="1"/>
</dbReference>
<keyword evidence="2" id="KW-0012">Acyltransferase</keyword>
<dbReference type="NCBIfam" id="TIGR01575">
    <property type="entry name" value="rimI"/>
    <property type="match status" value="1"/>
</dbReference>
<dbReference type="KEGG" id="sgo:SGO_0222"/>
<evidence type="ECO:0000313" key="2">
    <source>
        <dbReference type="EMBL" id="ABV09968.1"/>
    </source>
</evidence>
<gene>
    <name evidence="2" type="ordered locus">SGO_0222</name>
</gene>
<sequence length="166" mass="19013">MAQDPPGIQRFLHSAPMIKMRKWSANSDVDVAVLAEELEQLLLAVYEVSPWTANQVAEVLRSDVNSCALAEDESQLVGFLVWQETDFEAEVLQIAVLPSYQGQKIATALFDFLPADKEIFLEVRESNKPALLFYKKEKFEEIARRKAYYHAPVEDAIVMKRENHER</sequence>
<reference evidence="2 3" key="1">
    <citation type="journal article" date="2007" name="J. Bacteriol.">
        <title>Genome-wide transcriptional changes in Streptococcus gordonii in response to competence signaling peptide.</title>
        <authorList>
            <person name="Vickerman M.M."/>
            <person name="Iobst S."/>
            <person name="Jesionowski A.M."/>
            <person name="Gill S.R."/>
        </authorList>
    </citation>
    <scope>NUCLEOTIDE SEQUENCE [LARGE SCALE GENOMIC DNA]</scope>
    <source>
        <strain evidence="3">Challis / ATCC 35105 / BCRC 15272 / CH1 / DL1 / V288</strain>
    </source>
</reference>
<evidence type="ECO:0000313" key="3">
    <source>
        <dbReference type="Proteomes" id="UP000001131"/>
    </source>
</evidence>
<dbReference type="GO" id="GO:0008080">
    <property type="term" value="F:N-acetyltransferase activity"/>
    <property type="evidence" value="ECO:0007669"/>
    <property type="project" value="InterPro"/>
</dbReference>
<keyword evidence="3" id="KW-1185">Reference proteome</keyword>
<name>A8AUT1_STRGC</name>
<protein>
    <submittedName>
        <fullName evidence="2">Ribosomal-protein-alanine N-acetyltransferase</fullName>
        <ecNumber evidence="2">2.3.1.128</ecNumber>
    </submittedName>
</protein>
<dbReference type="PROSITE" id="PS51186">
    <property type="entry name" value="GNAT"/>
    <property type="match status" value="1"/>
</dbReference>
<dbReference type="CDD" id="cd04301">
    <property type="entry name" value="NAT_SF"/>
    <property type="match status" value="1"/>
</dbReference>
<dbReference type="Gene3D" id="3.40.630.30">
    <property type="match status" value="1"/>
</dbReference>
<proteinExistence type="predicted"/>
<dbReference type="Proteomes" id="UP000001131">
    <property type="component" value="Chromosome"/>
</dbReference>
<dbReference type="InterPro" id="IPR006464">
    <property type="entry name" value="AcTrfase_RimI/Ard1"/>
</dbReference>